<keyword evidence="2" id="KW-1185">Reference proteome</keyword>
<dbReference type="InterPro" id="IPR036397">
    <property type="entry name" value="RNaseH_sf"/>
</dbReference>
<dbReference type="GeneID" id="128202112"/>
<dbReference type="Pfam" id="PF18701">
    <property type="entry name" value="DUF5641"/>
    <property type="match status" value="1"/>
</dbReference>
<accession>A0ABM3N0R8</accession>
<proteinExistence type="predicted"/>
<evidence type="ECO:0000259" key="1">
    <source>
        <dbReference type="PROSITE" id="PS50994"/>
    </source>
</evidence>
<dbReference type="InterPro" id="IPR040676">
    <property type="entry name" value="DUF5641"/>
</dbReference>
<dbReference type="Gene3D" id="3.30.420.10">
    <property type="entry name" value="Ribonuclease H-like superfamily/Ribonuclease H"/>
    <property type="match status" value="1"/>
</dbReference>
<name>A0ABM3N0R8_GALME</name>
<sequence length="563" mass="64540">MSKSPVSSLEPTAIARLELQAALLGVRLADTITRKQRQKINLRYFWCDSRVALSWIRSDALNYKAFVANRVGEISESTLPREWRWVPSDLNVADDATRVSSKSVVELNRWLNGPSFLMSPEEEWPVEPEGPVPVIGQDLKCHQTSLADFRLHFNVVPNSKNFSSWLRLLRATARAHQFLRLLKESRLRSGNNNDHFRNHYLNPVKLLVSIKQTSDGLLRLDGRVSATPDLCNDVKYPPILDGRHHIIHLLIHYYHVWACHGYNETVVNELRQRFWIFHLRPTVRSIAARCQACRLRKASSSIPPEGDLPVCRLEHHQHPFLNTGLDYFGPVDVIIGRRHEKRYIALFTCLSIRAVHLELIGNLSADAAIMALRRFMSRRGVPKKIFSDNAKAFVIANREIRFMWRTMNHTEVAEYAVSRGIEWNFIPPQSPFMGGCWERPVQSVKRALTATVKSKSFKEEILIINSHSKALRLVDHFWSRWLKEYVPSLTPRRSQNSQLRYSNLSVDDIVLIADANMPRGFWPKGRISRVFPGHDGIVRVADVATTGGVLRRPSSKLIKLSTV</sequence>
<reference evidence="3" key="1">
    <citation type="submission" date="2025-08" db="UniProtKB">
        <authorList>
            <consortium name="RefSeq"/>
        </authorList>
    </citation>
    <scope>IDENTIFICATION</scope>
    <source>
        <tissue evidence="3">Whole larvae</tissue>
    </source>
</reference>
<organism evidence="2 3">
    <name type="scientific">Galleria mellonella</name>
    <name type="common">Greater wax moth</name>
    <dbReference type="NCBI Taxonomy" id="7137"/>
    <lineage>
        <taxon>Eukaryota</taxon>
        <taxon>Metazoa</taxon>
        <taxon>Ecdysozoa</taxon>
        <taxon>Arthropoda</taxon>
        <taxon>Hexapoda</taxon>
        <taxon>Insecta</taxon>
        <taxon>Pterygota</taxon>
        <taxon>Neoptera</taxon>
        <taxon>Endopterygota</taxon>
        <taxon>Lepidoptera</taxon>
        <taxon>Glossata</taxon>
        <taxon>Ditrysia</taxon>
        <taxon>Pyraloidea</taxon>
        <taxon>Pyralidae</taxon>
        <taxon>Galleriinae</taxon>
        <taxon>Galleria</taxon>
    </lineage>
</organism>
<dbReference type="RefSeq" id="XP_052757177.1">
    <property type="nucleotide sequence ID" value="XM_052901217.1"/>
</dbReference>
<dbReference type="InterPro" id="IPR012337">
    <property type="entry name" value="RNaseH-like_sf"/>
</dbReference>
<evidence type="ECO:0000313" key="2">
    <source>
        <dbReference type="Proteomes" id="UP001652740"/>
    </source>
</evidence>
<dbReference type="SUPFAM" id="SSF53098">
    <property type="entry name" value="Ribonuclease H-like"/>
    <property type="match status" value="1"/>
</dbReference>
<dbReference type="PANTHER" id="PTHR47331">
    <property type="entry name" value="PHD-TYPE DOMAIN-CONTAINING PROTEIN"/>
    <property type="match status" value="1"/>
</dbReference>
<dbReference type="Pfam" id="PF05380">
    <property type="entry name" value="Peptidase_A17"/>
    <property type="match status" value="1"/>
</dbReference>
<protein>
    <submittedName>
        <fullName evidence="3">Uncharacterized protein LOC128202112</fullName>
    </submittedName>
</protein>
<evidence type="ECO:0000313" key="3">
    <source>
        <dbReference type="RefSeq" id="XP_052757177.1"/>
    </source>
</evidence>
<dbReference type="InterPro" id="IPR008042">
    <property type="entry name" value="Retrotrans_Pao"/>
</dbReference>
<dbReference type="InterPro" id="IPR001584">
    <property type="entry name" value="Integrase_cat-core"/>
</dbReference>
<gene>
    <name evidence="3" type="primary">LOC128202112</name>
</gene>
<dbReference type="PROSITE" id="PS50994">
    <property type="entry name" value="INTEGRASE"/>
    <property type="match status" value="1"/>
</dbReference>
<dbReference type="PANTHER" id="PTHR47331:SF1">
    <property type="entry name" value="GAG-LIKE PROTEIN"/>
    <property type="match status" value="1"/>
</dbReference>
<feature type="domain" description="Integrase catalytic" evidence="1">
    <location>
        <begin position="315"/>
        <end position="499"/>
    </location>
</feature>
<dbReference type="Proteomes" id="UP001652740">
    <property type="component" value="Unplaced"/>
</dbReference>